<dbReference type="PROSITE" id="PS00078">
    <property type="entry name" value="COX2"/>
    <property type="match status" value="1"/>
</dbReference>
<reference evidence="13 14" key="1">
    <citation type="submission" date="2016-10" db="EMBL/GenBank/DDBJ databases">
        <authorList>
            <person name="de Groot N.N."/>
        </authorList>
    </citation>
    <scope>NUCLEOTIDE SEQUENCE [LARGE SCALE GENOMIC DNA]</scope>
    <source>
        <strain evidence="13 14">IBRC-M10015</strain>
    </source>
</reference>
<organism evidence="13 14">
    <name type="scientific">Halovenus aranensis</name>
    <dbReference type="NCBI Taxonomy" id="890420"/>
    <lineage>
        <taxon>Archaea</taxon>
        <taxon>Methanobacteriati</taxon>
        <taxon>Methanobacteriota</taxon>
        <taxon>Stenosarchaea group</taxon>
        <taxon>Halobacteria</taxon>
        <taxon>Halobacteriales</taxon>
        <taxon>Haloarculaceae</taxon>
        <taxon>Halovenus</taxon>
    </lineage>
</organism>
<dbReference type="GO" id="GO:0042773">
    <property type="term" value="P:ATP synthesis coupled electron transport"/>
    <property type="evidence" value="ECO:0007669"/>
    <property type="project" value="TreeGrafter"/>
</dbReference>
<gene>
    <name evidence="13" type="ORF">SAMN05216226_107168</name>
</gene>
<dbReference type="SUPFAM" id="SSF49503">
    <property type="entry name" value="Cupredoxins"/>
    <property type="match status" value="1"/>
</dbReference>
<keyword evidence="3" id="KW-0813">Transport</keyword>
<evidence type="ECO:0000256" key="7">
    <source>
        <dbReference type="ARBA" id="ARBA00022982"/>
    </source>
</evidence>
<feature type="transmembrane region" description="Helical" evidence="11">
    <location>
        <begin position="96"/>
        <end position="121"/>
    </location>
</feature>
<accession>A0A1G8VUV0</accession>
<keyword evidence="6" id="KW-0479">Metal-binding</keyword>
<evidence type="ECO:0000256" key="8">
    <source>
        <dbReference type="ARBA" id="ARBA00022989"/>
    </source>
</evidence>
<dbReference type="PANTHER" id="PTHR22888">
    <property type="entry name" value="CYTOCHROME C OXIDASE, SUBUNIT II"/>
    <property type="match status" value="1"/>
</dbReference>
<evidence type="ECO:0000313" key="14">
    <source>
        <dbReference type="Proteomes" id="UP000198856"/>
    </source>
</evidence>
<keyword evidence="9" id="KW-0186">Copper</keyword>
<keyword evidence="4" id="KW-0679">Respiratory chain</keyword>
<evidence type="ECO:0000256" key="5">
    <source>
        <dbReference type="ARBA" id="ARBA00022692"/>
    </source>
</evidence>
<evidence type="ECO:0000256" key="1">
    <source>
        <dbReference type="ARBA" id="ARBA00004141"/>
    </source>
</evidence>
<comment type="subcellular location">
    <subcellularLocation>
        <location evidence="1">Membrane</location>
        <topology evidence="1">Multi-pass membrane protein</topology>
    </subcellularLocation>
</comment>
<evidence type="ECO:0000256" key="6">
    <source>
        <dbReference type="ARBA" id="ARBA00022723"/>
    </source>
</evidence>
<dbReference type="NCBIfam" id="TIGR02866">
    <property type="entry name" value="CoxB"/>
    <property type="match status" value="1"/>
</dbReference>
<dbReference type="STRING" id="890420.SAMN05216226_107168"/>
<sequence length="272" mass="30392">MLGSGAIQTLLPRLGAVATLSRTQVDIFSRLYLVFLGMGTLVGVVVISYLVYNAYKYRTDAPDADGKYDVEEVQDDDVVRPKLGEMPSSSKGGKKLFLSFGISAVIVLGLIIYSYSLLLYVEDTGDVEPDMEVNVEGFQFAWAYEYDNGFETTDELVVPNEAVVGLEVTSRDVMHNYGIRGLRAKSDAIPGQTTETWFQADESGEYQAICFELCGNGHSNMREDVLVVPTSVWEQGQEEYDFDDPEEFGEWYQQTLEAWQNGELDNQLEVTN</sequence>
<evidence type="ECO:0000256" key="9">
    <source>
        <dbReference type="ARBA" id="ARBA00023008"/>
    </source>
</evidence>
<dbReference type="GO" id="GO:0016020">
    <property type="term" value="C:membrane"/>
    <property type="evidence" value="ECO:0007669"/>
    <property type="project" value="UniProtKB-SubCell"/>
</dbReference>
<evidence type="ECO:0000256" key="2">
    <source>
        <dbReference type="ARBA" id="ARBA00007866"/>
    </source>
</evidence>
<evidence type="ECO:0000256" key="4">
    <source>
        <dbReference type="ARBA" id="ARBA00022660"/>
    </source>
</evidence>
<proteinExistence type="inferred from homology"/>
<keyword evidence="5 11" id="KW-0812">Transmembrane</keyword>
<evidence type="ECO:0000256" key="3">
    <source>
        <dbReference type="ARBA" id="ARBA00022448"/>
    </source>
</evidence>
<dbReference type="Gene3D" id="2.60.40.420">
    <property type="entry name" value="Cupredoxins - blue copper proteins"/>
    <property type="match status" value="1"/>
</dbReference>
<dbReference type="Proteomes" id="UP000198856">
    <property type="component" value="Unassembled WGS sequence"/>
</dbReference>
<keyword evidence="10 11" id="KW-0472">Membrane</keyword>
<dbReference type="AlphaFoldDB" id="A0A1G8VUV0"/>
<protein>
    <submittedName>
        <fullName evidence="13">Cytochrome c oxidase subunit 2</fullName>
    </submittedName>
</protein>
<keyword evidence="7" id="KW-0249">Electron transport</keyword>
<evidence type="ECO:0000313" key="13">
    <source>
        <dbReference type="EMBL" id="SDJ69577.1"/>
    </source>
</evidence>
<dbReference type="EMBL" id="FNFC01000007">
    <property type="protein sequence ID" value="SDJ69577.1"/>
    <property type="molecule type" value="Genomic_DNA"/>
</dbReference>
<evidence type="ECO:0000256" key="11">
    <source>
        <dbReference type="SAM" id="Phobius"/>
    </source>
</evidence>
<name>A0A1G8VUV0_9EURY</name>
<dbReference type="RefSeq" id="WP_176765278.1">
    <property type="nucleotide sequence ID" value="NZ_FNFC01000007.1"/>
</dbReference>
<evidence type="ECO:0000259" key="12">
    <source>
        <dbReference type="PROSITE" id="PS50857"/>
    </source>
</evidence>
<evidence type="ECO:0000256" key="10">
    <source>
        <dbReference type="ARBA" id="ARBA00023136"/>
    </source>
</evidence>
<dbReference type="GO" id="GO:0016491">
    <property type="term" value="F:oxidoreductase activity"/>
    <property type="evidence" value="ECO:0007669"/>
    <property type="project" value="InterPro"/>
</dbReference>
<feature type="transmembrane region" description="Helical" evidence="11">
    <location>
        <begin position="31"/>
        <end position="52"/>
    </location>
</feature>
<dbReference type="GO" id="GO:0005507">
    <property type="term" value="F:copper ion binding"/>
    <property type="evidence" value="ECO:0007669"/>
    <property type="project" value="InterPro"/>
</dbReference>
<dbReference type="InterPro" id="IPR001505">
    <property type="entry name" value="Copper_CuA"/>
</dbReference>
<keyword evidence="8 11" id="KW-1133">Transmembrane helix</keyword>
<dbReference type="PANTHER" id="PTHR22888:SF9">
    <property type="entry name" value="CYTOCHROME C OXIDASE SUBUNIT 2"/>
    <property type="match status" value="1"/>
</dbReference>
<dbReference type="PROSITE" id="PS50857">
    <property type="entry name" value="COX2_CUA"/>
    <property type="match status" value="1"/>
</dbReference>
<dbReference type="InterPro" id="IPR014222">
    <property type="entry name" value="Cyt_c_oxidase_su2"/>
</dbReference>
<dbReference type="OrthoDB" id="3372at2157"/>
<dbReference type="InterPro" id="IPR045187">
    <property type="entry name" value="CcO_II"/>
</dbReference>
<dbReference type="InterPro" id="IPR002429">
    <property type="entry name" value="CcO_II-like_C"/>
</dbReference>
<dbReference type="InterPro" id="IPR008972">
    <property type="entry name" value="Cupredoxin"/>
</dbReference>
<dbReference type="Pfam" id="PF00116">
    <property type="entry name" value="COX2"/>
    <property type="match status" value="1"/>
</dbReference>
<dbReference type="GO" id="GO:0004129">
    <property type="term" value="F:cytochrome-c oxidase activity"/>
    <property type="evidence" value="ECO:0007669"/>
    <property type="project" value="InterPro"/>
</dbReference>
<feature type="domain" description="Cytochrome oxidase subunit II copper A binding" evidence="12">
    <location>
        <begin position="128"/>
        <end position="239"/>
    </location>
</feature>
<keyword evidence="14" id="KW-1185">Reference proteome</keyword>
<comment type="similarity">
    <text evidence="2">Belongs to the cytochrome c oxidase subunit 2 family.</text>
</comment>